<accession>A0A6J2T7K6</accession>
<protein>
    <submittedName>
        <fullName evidence="3">Uncharacterized protein LOC115621410</fullName>
    </submittedName>
</protein>
<dbReference type="GeneID" id="115621410"/>
<dbReference type="Proteomes" id="UP000504634">
    <property type="component" value="Unplaced"/>
</dbReference>
<dbReference type="AlphaFoldDB" id="A0A6J2T7K6"/>
<dbReference type="OrthoDB" id="7826482at2759"/>
<dbReference type="RefSeq" id="XP_030370917.1">
    <property type="nucleotide sequence ID" value="XM_030515057.1"/>
</dbReference>
<sequence>MLLASLCAICTIAYLGIAANAQAPTNGTSVDIEKQLQYGQAARLNVQNAISEKLPPTGLPEGQVVLESFETGLRSCDEELRKTLKTTEYHVCVNELLGMAMASLGDLAGNLWPAYAGKSGASRPTLFW</sequence>
<keyword evidence="2" id="KW-1185">Reference proteome</keyword>
<gene>
    <name evidence="3" type="primary">LOC115621410</name>
</gene>
<keyword evidence="1" id="KW-0732">Signal</keyword>
<proteinExistence type="predicted"/>
<evidence type="ECO:0000256" key="1">
    <source>
        <dbReference type="SAM" id="SignalP"/>
    </source>
</evidence>
<feature type="signal peptide" evidence="1">
    <location>
        <begin position="1"/>
        <end position="18"/>
    </location>
</feature>
<reference evidence="3" key="1">
    <citation type="submission" date="2025-08" db="UniProtKB">
        <authorList>
            <consortium name="RefSeq"/>
        </authorList>
    </citation>
    <scope>IDENTIFICATION</scope>
    <source>
        <strain evidence="3">11010-0011.00</strain>
        <tissue evidence="3">Whole body</tissue>
    </source>
</reference>
<evidence type="ECO:0000313" key="3">
    <source>
        <dbReference type="RefSeq" id="XP_030370917.1"/>
    </source>
</evidence>
<evidence type="ECO:0000313" key="2">
    <source>
        <dbReference type="Proteomes" id="UP000504634"/>
    </source>
</evidence>
<organism evidence="2 3">
    <name type="scientific">Drosophila lebanonensis</name>
    <name type="common">Fruit fly</name>
    <name type="synonym">Scaptodrosophila lebanonensis</name>
    <dbReference type="NCBI Taxonomy" id="7225"/>
    <lineage>
        <taxon>Eukaryota</taxon>
        <taxon>Metazoa</taxon>
        <taxon>Ecdysozoa</taxon>
        <taxon>Arthropoda</taxon>
        <taxon>Hexapoda</taxon>
        <taxon>Insecta</taxon>
        <taxon>Pterygota</taxon>
        <taxon>Neoptera</taxon>
        <taxon>Endopterygota</taxon>
        <taxon>Diptera</taxon>
        <taxon>Brachycera</taxon>
        <taxon>Muscomorpha</taxon>
        <taxon>Ephydroidea</taxon>
        <taxon>Drosophilidae</taxon>
        <taxon>Scaptodrosophila</taxon>
    </lineage>
</organism>
<name>A0A6J2T7K6_DROLE</name>
<feature type="chain" id="PRO_5026976412" evidence="1">
    <location>
        <begin position="19"/>
        <end position="128"/>
    </location>
</feature>